<dbReference type="GO" id="GO:0031640">
    <property type="term" value="P:killing of cells of another organism"/>
    <property type="evidence" value="ECO:0007669"/>
    <property type="project" value="UniProtKB-KW"/>
</dbReference>
<sequence length="517" mass="56300">MKNRQLACFSKLCSLFFLSSCASQELRTAPQRSDQAWQPTVNAQNVIIPQHSRQHTLLMPQEYSLPANKDIQIRPASAVENAHNFTLPELIDLAQSNNPQTKIAWEEAKNAALSVGITKSTYLPQLTATIVGGYTHRKNQGNSITSASAHGEIQTLGMQWLLFDFGRKEALIKAAREDQIASNIMFTQEHQKIIYNVTVSFYSYLSNKAHIALLQTALNNAKKIEKAAQAKLKYGQGTITDLLQSQQLIAQSEVRLVQAQGALNNAYITLINNIGISPKSHIAIEDIQKHDLDTHTIHLTDNIIQEYLEQRPDVLAAYAKVKSAQSRVKAAQKEFLPKIFLSGNMAYSTGRLGLSSAPSVGSNSSPTYNLSTNSFSGIILGGVTVPIFDGGLRSATLKQAKNMSDSSEASLQQTVDNSVKQIIVSENSLSTSLSAYSASEKLEKTSLSSFDASLISYQNNIGSIVQLAMAQNSLIDAEMNESDAYYASLIAATDLAFASGSLTNDQPIDKNLPPKGL</sequence>
<proteinExistence type="inferred from homology"/>
<keyword evidence="2" id="KW-0472">Membrane</keyword>
<accession>A0A4Y6UHV0</accession>
<dbReference type="RefSeq" id="WP_141460873.1">
    <property type="nucleotide sequence ID" value="NZ_CP038141.1"/>
</dbReference>
<comment type="subcellular location">
    <subcellularLocation>
        <location evidence="2">Cell outer membrane</location>
        <topology evidence="2">Peripheral membrane protein</topology>
    </subcellularLocation>
</comment>
<dbReference type="InterPro" id="IPR010131">
    <property type="entry name" value="MdtP/NodT-like"/>
</dbReference>
<reference evidence="4 5" key="1">
    <citation type="submission" date="2019-03" db="EMBL/GenBank/DDBJ databases">
        <title>The complete genome sequence of Swingsia samuiensis NBRC107927(T).</title>
        <authorList>
            <person name="Chua K.-O."/>
            <person name="Chan K.-G."/>
            <person name="See-Too W.-S."/>
        </authorList>
    </citation>
    <scope>NUCLEOTIDE SEQUENCE [LARGE SCALE GENOMIC DNA]</scope>
    <source>
        <strain evidence="4 5">AH83</strain>
    </source>
</reference>
<dbReference type="GO" id="GO:0015562">
    <property type="term" value="F:efflux transmembrane transporter activity"/>
    <property type="evidence" value="ECO:0007669"/>
    <property type="project" value="InterPro"/>
</dbReference>
<feature type="chain" id="PRO_5021262388" description="Protein CyaE" evidence="3">
    <location>
        <begin position="23"/>
        <end position="517"/>
    </location>
</feature>
<protein>
    <recommendedName>
        <fullName evidence="2">Protein CyaE</fullName>
    </recommendedName>
</protein>
<dbReference type="SUPFAM" id="SSF56954">
    <property type="entry name" value="Outer membrane efflux proteins (OEP)"/>
    <property type="match status" value="1"/>
</dbReference>
<dbReference type="Gene3D" id="1.20.1600.10">
    <property type="entry name" value="Outer membrane efflux proteins (OEP)"/>
    <property type="match status" value="1"/>
</dbReference>
<keyword evidence="5" id="KW-1185">Reference proteome</keyword>
<dbReference type="InterPro" id="IPR028351">
    <property type="entry name" value="CyaE"/>
</dbReference>
<comment type="function">
    <text evidence="2">CyaE is necessary for transport of calmodulin-sensitive adenylate cyclase-hemolysin (cyclolysin).</text>
</comment>
<dbReference type="InterPro" id="IPR003423">
    <property type="entry name" value="OMP_efflux"/>
</dbReference>
<evidence type="ECO:0000256" key="2">
    <source>
        <dbReference type="PIRNR" id="PIRNR001892"/>
    </source>
</evidence>
<feature type="signal peptide" evidence="3">
    <location>
        <begin position="1"/>
        <end position="22"/>
    </location>
</feature>
<keyword evidence="3" id="KW-0732">Signal</keyword>
<keyword evidence="2" id="KW-0354">Hemolysis</keyword>
<name>A0A4Y6UHV0_9PROT</name>
<organism evidence="4 5">
    <name type="scientific">Swingsia samuiensis</name>
    <dbReference type="NCBI Taxonomy" id="1293412"/>
    <lineage>
        <taxon>Bacteria</taxon>
        <taxon>Pseudomonadati</taxon>
        <taxon>Pseudomonadota</taxon>
        <taxon>Alphaproteobacteria</taxon>
        <taxon>Acetobacterales</taxon>
        <taxon>Acetobacteraceae</taxon>
        <taxon>Swingsia</taxon>
    </lineage>
</organism>
<dbReference type="Proteomes" id="UP000316313">
    <property type="component" value="Chromosome"/>
</dbReference>
<gene>
    <name evidence="4" type="ORF">E3D00_06075</name>
</gene>
<evidence type="ECO:0000313" key="4">
    <source>
        <dbReference type="EMBL" id="QDH17179.1"/>
    </source>
</evidence>
<dbReference type="AlphaFoldDB" id="A0A4Y6UHV0"/>
<dbReference type="PANTHER" id="PTHR30203">
    <property type="entry name" value="OUTER MEMBRANE CATION EFFLUX PROTEIN"/>
    <property type="match status" value="1"/>
</dbReference>
<dbReference type="OrthoDB" id="5296315at2"/>
<evidence type="ECO:0000313" key="5">
    <source>
        <dbReference type="Proteomes" id="UP000316313"/>
    </source>
</evidence>
<dbReference type="Pfam" id="PF02321">
    <property type="entry name" value="OEP"/>
    <property type="match status" value="2"/>
</dbReference>
<dbReference type="PANTHER" id="PTHR30203:SF29">
    <property type="entry name" value="PROTEIN CYAE"/>
    <property type="match status" value="1"/>
</dbReference>
<dbReference type="KEGG" id="ssam:E3D00_06075"/>
<dbReference type="EMBL" id="CP038141">
    <property type="protein sequence ID" value="QDH17179.1"/>
    <property type="molecule type" value="Genomic_DNA"/>
</dbReference>
<evidence type="ECO:0000256" key="3">
    <source>
        <dbReference type="SAM" id="SignalP"/>
    </source>
</evidence>
<keyword evidence="2" id="KW-0204">Cytolysis</keyword>
<keyword evidence="2" id="KW-0813">Transport</keyword>
<dbReference type="GO" id="GO:0009279">
    <property type="term" value="C:cell outer membrane"/>
    <property type="evidence" value="ECO:0007669"/>
    <property type="project" value="UniProtKB-SubCell"/>
</dbReference>
<keyword evidence="2" id="KW-0998">Cell outer membrane</keyword>
<dbReference type="PIRSF" id="PIRSF001892">
    <property type="entry name" value="CyaE"/>
    <property type="match status" value="1"/>
</dbReference>
<comment type="similarity">
    <text evidence="1 2">Belongs to the outer membrane factor (OMF) (TC 1.B.17) family.</text>
</comment>
<evidence type="ECO:0000256" key="1">
    <source>
        <dbReference type="ARBA" id="ARBA00007613"/>
    </source>
</evidence>